<reference evidence="2 3" key="1">
    <citation type="submission" date="2020-10" db="EMBL/GenBank/DDBJ databases">
        <title>The Coptis chinensis genome and diversification of protoberbering-type alkaloids.</title>
        <authorList>
            <person name="Wang B."/>
            <person name="Shu S."/>
            <person name="Song C."/>
            <person name="Liu Y."/>
        </authorList>
    </citation>
    <scope>NUCLEOTIDE SEQUENCE [LARGE SCALE GENOMIC DNA]</scope>
    <source>
        <strain evidence="2">HL-2020</strain>
        <tissue evidence="2">Leaf</tissue>
    </source>
</reference>
<keyword evidence="3" id="KW-1185">Reference proteome</keyword>
<comment type="caution">
    <text evidence="2">The sequence shown here is derived from an EMBL/GenBank/DDBJ whole genome shotgun (WGS) entry which is preliminary data.</text>
</comment>
<evidence type="ECO:0000256" key="1">
    <source>
        <dbReference type="SAM" id="Phobius"/>
    </source>
</evidence>
<protein>
    <recommendedName>
        <fullName evidence="4">Thionin-like protein</fullName>
    </recommendedName>
</protein>
<accession>A0A835IHR1</accession>
<proteinExistence type="predicted"/>
<dbReference type="InterPro" id="IPR038975">
    <property type="entry name" value="THNL"/>
</dbReference>
<evidence type="ECO:0008006" key="4">
    <source>
        <dbReference type="Google" id="ProtNLM"/>
    </source>
</evidence>
<keyword evidence="1" id="KW-0472">Membrane</keyword>
<organism evidence="2 3">
    <name type="scientific">Coptis chinensis</name>
    <dbReference type="NCBI Taxonomy" id="261450"/>
    <lineage>
        <taxon>Eukaryota</taxon>
        <taxon>Viridiplantae</taxon>
        <taxon>Streptophyta</taxon>
        <taxon>Embryophyta</taxon>
        <taxon>Tracheophyta</taxon>
        <taxon>Spermatophyta</taxon>
        <taxon>Magnoliopsida</taxon>
        <taxon>Ranunculales</taxon>
        <taxon>Ranunculaceae</taxon>
        <taxon>Coptidoideae</taxon>
        <taxon>Coptis</taxon>
    </lineage>
</organism>
<dbReference type="Proteomes" id="UP000631114">
    <property type="component" value="Unassembled WGS sequence"/>
</dbReference>
<dbReference type="OrthoDB" id="653285at2759"/>
<name>A0A835IHR1_9MAGN</name>
<evidence type="ECO:0000313" key="2">
    <source>
        <dbReference type="EMBL" id="KAF9617269.1"/>
    </source>
</evidence>
<keyword evidence="1" id="KW-1133">Transmembrane helix</keyword>
<dbReference type="PANTHER" id="PTHR36312">
    <property type="entry name" value="THIONIN-LIKE PROTEIN 1"/>
    <property type="match status" value="1"/>
</dbReference>
<dbReference type="AlphaFoldDB" id="A0A835IHR1"/>
<gene>
    <name evidence="2" type="ORF">IFM89_035213</name>
</gene>
<dbReference type="PANTHER" id="PTHR36312:SF1">
    <property type="entry name" value="OS01G0594500 PROTEIN"/>
    <property type="match status" value="1"/>
</dbReference>
<feature type="transmembrane region" description="Helical" evidence="1">
    <location>
        <begin position="6"/>
        <end position="22"/>
    </location>
</feature>
<keyword evidence="1" id="KW-0812">Transmembrane</keyword>
<dbReference type="EMBL" id="JADFTS010000003">
    <property type="protein sequence ID" value="KAF9617269.1"/>
    <property type="molecule type" value="Genomic_DNA"/>
</dbReference>
<sequence>MEGKGVIAIAVMFMVMMIGMVAEQTYATSTNSIFDFPVCFAKCSWYCNIPFLNVPFCARECLARCLPSSISDVNHYCNFGCASSKCTNISTLFNHRAEAVGNCVKSCNGICAKHY</sequence>
<evidence type="ECO:0000313" key="3">
    <source>
        <dbReference type="Proteomes" id="UP000631114"/>
    </source>
</evidence>